<gene>
    <name evidence="4" type="primary">yraD</name>
    <name evidence="4" type="ordered locus">KNP414_00821</name>
</gene>
<reference evidence="5" key="1">
    <citation type="submission" date="2011-06" db="EMBL/GenBank/DDBJ databases">
        <title>Complete genome sequence of Paenibacillus mucilaginosus KNP414.</title>
        <authorList>
            <person name="Wang J."/>
            <person name="Hu S."/>
            <person name="Hu X."/>
            <person name="Zhang B."/>
            <person name="Dong D."/>
            <person name="Zhang S."/>
            <person name="Zhao K."/>
            <person name="Wu D."/>
        </authorList>
    </citation>
    <scope>NUCLEOTIDE SEQUENCE [LARGE SCALE GENOMIC DNA]</scope>
    <source>
        <strain evidence="5">KNP414</strain>
    </source>
</reference>
<accession>F8F4L9</accession>
<dbReference type="AlphaFoldDB" id="F8F4L9"/>
<dbReference type="EMBL" id="CP002869">
    <property type="protein sequence ID" value="AEI39411.1"/>
    <property type="molecule type" value="Genomic_DNA"/>
</dbReference>
<name>F8F4L9_PAEMK</name>
<dbReference type="InterPro" id="IPR012347">
    <property type="entry name" value="Ferritin-like"/>
</dbReference>
<evidence type="ECO:0000256" key="1">
    <source>
        <dbReference type="ARBA" id="ARBA00022969"/>
    </source>
</evidence>
<proteinExistence type="inferred from homology"/>
<dbReference type="InterPro" id="IPR012851">
    <property type="entry name" value="Spore_coat_CotF-like"/>
</dbReference>
<dbReference type="PANTHER" id="PTHR39183:SF1">
    <property type="entry name" value="SPORE COAT PROTEIN F-LIKE PROTEIN YHCQ"/>
    <property type="match status" value="1"/>
</dbReference>
<evidence type="ECO:0000256" key="2">
    <source>
        <dbReference type="ARBA" id="ARBA00024325"/>
    </source>
</evidence>
<organism evidence="4 5">
    <name type="scientific">Paenibacillus mucilaginosus (strain KNP414)</name>
    <dbReference type="NCBI Taxonomy" id="1036673"/>
    <lineage>
        <taxon>Bacteria</taxon>
        <taxon>Bacillati</taxon>
        <taxon>Bacillota</taxon>
        <taxon>Bacilli</taxon>
        <taxon>Bacillales</taxon>
        <taxon>Paenibacillaceae</taxon>
        <taxon>Paenibacillus</taxon>
    </lineage>
</organism>
<dbReference type="Gene3D" id="1.20.1260.10">
    <property type="match status" value="1"/>
</dbReference>
<comment type="similarity">
    <text evidence="3">Belongs to the CotF family.</text>
</comment>
<evidence type="ECO:0000313" key="4">
    <source>
        <dbReference type="EMBL" id="AEI39411.1"/>
    </source>
</evidence>
<protein>
    <submittedName>
        <fullName evidence="4">YraD</fullName>
    </submittedName>
</protein>
<dbReference type="KEGG" id="pms:KNP414_00821"/>
<comment type="subcellular location">
    <subcellularLocation>
        <location evidence="2">Spore coat</location>
    </subcellularLocation>
</comment>
<evidence type="ECO:0000313" key="5">
    <source>
        <dbReference type="Proteomes" id="UP000006620"/>
    </source>
</evidence>
<dbReference type="RefSeq" id="WP_013914575.1">
    <property type="nucleotide sequence ID" value="NC_015690.1"/>
</dbReference>
<dbReference type="HOGENOM" id="CLU_163858_2_0_9"/>
<dbReference type="GO" id="GO:0030435">
    <property type="term" value="P:sporulation resulting in formation of a cellular spore"/>
    <property type="evidence" value="ECO:0007669"/>
    <property type="project" value="UniProtKB-KW"/>
</dbReference>
<dbReference type="Proteomes" id="UP000006620">
    <property type="component" value="Chromosome"/>
</dbReference>
<dbReference type="Pfam" id="PF07875">
    <property type="entry name" value="Coat_F"/>
    <property type="match status" value="1"/>
</dbReference>
<keyword evidence="1" id="KW-0749">Sporulation</keyword>
<dbReference type="PATRIC" id="fig|1036673.3.peg.728"/>
<evidence type="ECO:0000256" key="3">
    <source>
        <dbReference type="ARBA" id="ARBA00024344"/>
    </source>
</evidence>
<sequence length="97" mass="10921">MNTILERMTGLHTMTDQVIAMDLLIAAKSGVRNYAMAVTETATPEIKSILTQHLNEAILLHEQISAYMVERGFYHPHDVNEQVKLDLTNIQTALKLT</sequence>
<dbReference type="PANTHER" id="PTHR39183">
    <property type="entry name" value="SPORE COAT PROTEIN F-LIKE PROTEIN YHCQ"/>
    <property type="match status" value="1"/>
</dbReference>
<reference evidence="4 5" key="2">
    <citation type="journal article" date="2013" name="Genome Announc.">
        <title>Genome Sequence of Growth-Improving Paenibacillus mucilaginosus Strain KNP414.</title>
        <authorList>
            <person name="Lu J.J."/>
            <person name="Wang J.F."/>
            <person name="Hu X.F."/>
        </authorList>
    </citation>
    <scope>NUCLEOTIDE SEQUENCE [LARGE SCALE GENOMIC DNA]</scope>
    <source>
        <strain evidence="4 5">KNP414</strain>
    </source>
</reference>